<accession>A0A0C3FK88</accession>
<dbReference type="OrthoDB" id="428260at2759"/>
<dbReference type="InterPro" id="IPR050789">
    <property type="entry name" value="Diverse_Enzym_Activities"/>
</dbReference>
<dbReference type="HOGENOM" id="CLU_020027_11_3_1"/>
<reference evidence="2 3" key="1">
    <citation type="submission" date="2014-04" db="EMBL/GenBank/DDBJ databases">
        <authorList>
            <consortium name="DOE Joint Genome Institute"/>
            <person name="Kuo A."/>
            <person name="Tarkka M."/>
            <person name="Buscot F."/>
            <person name="Kohler A."/>
            <person name="Nagy L.G."/>
            <person name="Floudas D."/>
            <person name="Copeland A."/>
            <person name="Barry K.W."/>
            <person name="Cichocki N."/>
            <person name="Veneault-Fourrey C."/>
            <person name="LaButti K."/>
            <person name="Lindquist E.A."/>
            <person name="Lipzen A."/>
            <person name="Lundell T."/>
            <person name="Morin E."/>
            <person name="Murat C."/>
            <person name="Sun H."/>
            <person name="Tunlid A."/>
            <person name="Henrissat B."/>
            <person name="Grigoriev I.V."/>
            <person name="Hibbett D.S."/>
            <person name="Martin F."/>
            <person name="Nordberg H.P."/>
            <person name="Cantor M.N."/>
            <person name="Hua S.X."/>
        </authorList>
    </citation>
    <scope>NUCLEOTIDE SEQUENCE [LARGE SCALE GENOMIC DNA]</scope>
    <source>
        <strain evidence="2 3">F 1598</strain>
    </source>
</reference>
<evidence type="ECO:0000313" key="3">
    <source>
        <dbReference type="Proteomes" id="UP000054166"/>
    </source>
</evidence>
<dbReference type="Gene3D" id="3.40.710.10">
    <property type="entry name" value="DD-peptidase/beta-lactamase superfamily"/>
    <property type="match status" value="1"/>
</dbReference>
<dbReference type="EMBL" id="KN833004">
    <property type="protein sequence ID" value="KIM80339.1"/>
    <property type="molecule type" value="Genomic_DNA"/>
</dbReference>
<dbReference type="AlphaFoldDB" id="A0A0C3FK88"/>
<name>A0A0C3FK88_PILCF</name>
<sequence length="242" mass="26420">MVVLSRYYLLCPNISVAVDDVIAQDMRSPEAITGQSLEDYFQEHMCQPLGLISTSFVSPPHLPESIASCTIAGDSTSEWTEVIYPISSKPEIHAGGGSLYSIAKELSLILAEVLNDRRRLFKSGDTVWLLFESWLKTAAQSALGVFLQYLWATSPTTVNAWENAEPTFGLGYLINVKDIVETGRRAGTGSWWGMSGTAAWVDPQSGIACALFSQAFPYPNAALTYAHHIVEKQVYECLSGGS</sequence>
<dbReference type="Proteomes" id="UP000054166">
    <property type="component" value="Unassembled WGS sequence"/>
</dbReference>
<dbReference type="InterPro" id="IPR012338">
    <property type="entry name" value="Beta-lactam/transpept-like"/>
</dbReference>
<evidence type="ECO:0000259" key="1">
    <source>
        <dbReference type="Pfam" id="PF00144"/>
    </source>
</evidence>
<dbReference type="InParanoid" id="A0A0C3FK88"/>
<dbReference type="STRING" id="765440.A0A0C3FK88"/>
<proteinExistence type="predicted"/>
<dbReference type="PANTHER" id="PTHR43283">
    <property type="entry name" value="BETA-LACTAMASE-RELATED"/>
    <property type="match status" value="1"/>
</dbReference>
<organism evidence="2 3">
    <name type="scientific">Piloderma croceum (strain F 1598)</name>
    <dbReference type="NCBI Taxonomy" id="765440"/>
    <lineage>
        <taxon>Eukaryota</taxon>
        <taxon>Fungi</taxon>
        <taxon>Dikarya</taxon>
        <taxon>Basidiomycota</taxon>
        <taxon>Agaricomycotina</taxon>
        <taxon>Agaricomycetes</taxon>
        <taxon>Agaricomycetidae</taxon>
        <taxon>Atheliales</taxon>
        <taxon>Atheliaceae</taxon>
        <taxon>Piloderma</taxon>
    </lineage>
</organism>
<protein>
    <recommendedName>
        <fullName evidence="1">Beta-lactamase-related domain-containing protein</fullName>
    </recommendedName>
</protein>
<dbReference type="Pfam" id="PF00144">
    <property type="entry name" value="Beta-lactamase"/>
    <property type="match status" value="1"/>
</dbReference>
<gene>
    <name evidence="2" type="ORF">PILCRDRAFT_9539</name>
</gene>
<keyword evidence="3" id="KW-1185">Reference proteome</keyword>
<evidence type="ECO:0000313" key="2">
    <source>
        <dbReference type="EMBL" id="KIM80339.1"/>
    </source>
</evidence>
<feature type="domain" description="Beta-lactamase-related" evidence="1">
    <location>
        <begin position="30"/>
        <end position="220"/>
    </location>
</feature>
<dbReference type="PANTHER" id="PTHR43283:SF3">
    <property type="entry name" value="BETA-LACTAMASE FAMILY PROTEIN (AFU_ORTHOLOGUE AFUA_5G07500)"/>
    <property type="match status" value="1"/>
</dbReference>
<dbReference type="InterPro" id="IPR001466">
    <property type="entry name" value="Beta-lactam-related"/>
</dbReference>
<reference evidence="3" key="2">
    <citation type="submission" date="2015-01" db="EMBL/GenBank/DDBJ databases">
        <title>Evolutionary Origins and Diversification of the Mycorrhizal Mutualists.</title>
        <authorList>
            <consortium name="DOE Joint Genome Institute"/>
            <consortium name="Mycorrhizal Genomics Consortium"/>
            <person name="Kohler A."/>
            <person name="Kuo A."/>
            <person name="Nagy L.G."/>
            <person name="Floudas D."/>
            <person name="Copeland A."/>
            <person name="Barry K.W."/>
            <person name="Cichocki N."/>
            <person name="Veneault-Fourrey C."/>
            <person name="LaButti K."/>
            <person name="Lindquist E.A."/>
            <person name="Lipzen A."/>
            <person name="Lundell T."/>
            <person name="Morin E."/>
            <person name="Murat C."/>
            <person name="Riley R."/>
            <person name="Ohm R."/>
            <person name="Sun H."/>
            <person name="Tunlid A."/>
            <person name="Henrissat B."/>
            <person name="Grigoriev I.V."/>
            <person name="Hibbett D.S."/>
            <person name="Martin F."/>
        </authorList>
    </citation>
    <scope>NUCLEOTIDE SEQUENCE [LARGE SCALE GENOMIC DNA]</scope>
    <source>
        <strain evidence="3">F 1598</strain>
    </source>
</reference>
<dbReference type="SUPFAM" id="SSF56601">
    <property type="entry name" value="beta-lactamase/transpeptidase-like"/>
    <property type="match status" value="1"/>
</dbReference>